<reference evidence="2" key="1">
    <citation type="journal article" date="2016" name="Nat. Genet.">
        <title>A high-quality carrot genome assembly provides new insights into carotenoid accumulation and asterid genome evolution.</title>
        <authorList>
            <person name="Iorizzo M."/>
            <person name="Ellison S."/>
            <person name="Senalik D."/>
            <person name="Zeng P."/>
            <person name="Satapoomin P."/>
            <person name="Huang J."/>
            <person name="Bowman M."/>
            <person name="Iovene M."/>
            <person name="Sanseverino W."/>
            <person name="Cavagnaro P."/>
            <person name="Yildiz M."/>
            <person name="Macko-Podgorni A."/>
            <person name="Moranska E."/>
            <person name="Grzebelus E."/>
            <person name="Grzebelus D."/>
            <person name="Ashrafi H."/>
            <person name="Zheng Z."/>
            <person name="Cheng S."/>
            <person name="Spooner D."/>
            <person name="Van Deynze A."/>
            <person name="Simon P."/>
        </authorList>
    </citation>
    <scope>NUCLEOTIDE SEQUENCE</scope>
    <source>
        <tissue evidence="2">Leaf</tissue>
    </source>
</reference>
<organism evidence="2 3">
    <name type="scientific">Daucus carota subsp. sativus</name>
    <name type="common">Carrot</name>
    <dbReference type="NCBI Taxonomy" id="79200"/>
    <lineage>
        <taxon>Eukaryota</taxon>
        <taxon>Viridiplantae</taxon>
        <taxon>Streptophyta</taxon>
        <taxon>Embryophyta</taxon>
        <taxon>Tracheophyta</taxon>
        <taxon>Spermatophyta</taxon>
        <taxon>Magnoliopsida</taxon>
        <taxon>eudicotyledons</taxon>
        <taxon>Gunneridae</taxon>
        <taxon>Pentapetalae</taxon>
        <taxon>asterids</taxon>
        <taxon>campanulids</taxon>
        <taxon>Apiales</taxon>
        <taxon>Apiaceae</taxon>
        <taxon>Apioideae</taxon>
        <taxon>Scandiceae</taxon>
        <taxon>Daucinae</taxon>
        <taxon>Daucus</taxon>
        <taxon>Daucus sect. Daucus</taxon>
    </lineage>
</organism>
<dbReference type="Gramene" id="KZM98847">
    <property type="protein sequence ID" value="KZM98847"/>
    <property type="gene ID" value="DCAR_013791"/>
</dbReference>
<name>A0A165Y6I1_DAUCS</name>
<evidence type="ECO:0000256" key="1">
    <source>
        <dbReference type="SAM" id="MobiDB-lite"/>
    </source>
</evidence>
<gene>
    <name evidence="2" type="ORF">DCAR_0417201</name>
</gene>
<protein>
    <submittedName>
        <fullName evidence="2">Uncharacterized protein</fullName>
    </submittedName>
</protein>
<accession>A0A165Y6I1</accession>
<reference evidence="2" key="2">
    <citation type="submission" date="2022-03" db="EMBL/GenBank/DDBJ databases">
        <title>Draft title - Genomic analysis of global carrot germplasm unveils the trajectory of domestication and the origin of high carotenoid orange carrot.</title>
        <authorList>
            <person name="Iorizzo M."/>
            <person name="Ellison S."/>
            <person name="Senalik D."/>
            <person name="Macko-Podgorni A."/>
            <person name="Grzebelus D."/>
            <person name="Bostan H."/>
            <person name="Rolling W."/>
            <person name="Curaba J."/>
            <person name="Simon P."/>
        </authorList>
    </citation>
    <scope>NUCLEOTIDE SEQUENCE</scope>
    <source>
        <tissue evidence="2">Leaf</tissue>
    </source>
</reference>
<proteinExistence type="predicted"/>
<evidence type="ECO:0000313" key="2">
    <source>
        <dbReference type="EMBL" id="WOG97860.1"/>
    </source>
</evidence>
<evidence type="ECO:0000313" key="3">
    <source>
        <dbReference type="Proteomes" id="UP000077755"/>
    </source>
</evidence>
<sequence length="279" mass="31423">MTAIQSACIEALNKKWDKLHIETVNRDIFDTVRWQEHLALDDDQIEVYGMFNTIHANNFKEGKSDRKLSCVPLFMNSTAEYLAIYGMNNLSEFAEVPNMVGDLHYYLERDMGRALPLPIRQVGLLLGDGEVEDGPPPPPKRQKTENSFGLNLNIESLLHGFRSSAVNGCSNAIFGYYRGSSSRPARRLSDKGKAKMQPENDSVDTGVSNWVRKPLMMKHPIPQEPMPVGNGDSREALRQAMACNLKAMLPWVFNPEVEDPEGKELMSVECVMELLGFKF</sequence>
<feature type="compositionally biased region" description="Basic and acidic residues" evidence="1">
    <location>
        <begin position="187"/>
        <end position="198"/>
    </location>
</feature>
<feature type="region of interest" description="Disordered" evidence="1">
    <location>
        <begin position="179"/>
        <end position="206"/>
    </location>
</feature>
<keyword evidence="3" id="KW-1185">Reference proteome</keyword>
<dbReference type="AlphaFoldDB" id="A0A165Y6I1"/>
<dbReference type="EMBL" id="CP093346">
    <property type="protein sequence ID" value="WOG97860.1"/>
    <property type="molecule type" value="Genomic_DNA"/>
</dbReference>
<dbReference type="Proteomes" id="UP000077755">
    <property type="component" value="Chromosome 4"/>
</dbReference>